<dbReference type="InterPro" id="IPR035441">
    <property type="entry name" value="TFIIS/LEDGF_dom_sf"/>
</dbReference>
<keyword evidence="11" id="KW-0805">Transcription regulation</keyword>
<dbReference type="InterPro" id="IPR017923">
    <property type="entry name" value="TFIIS_N"/>
</dbReference>
<dbReference type="Proteomes" id="UP001140560">
    <property type="component" value="Unassembled WGS sequence"/>
</dbReference>
<dbReference type="PROSITE" id="PS51215">
    <property type="entry name" value="AWS"/>
    <property type="match status" value="1"/>
</dbReference>
<dbReference type="InterPro" id="IPR050777">
    <property type="entry name" value="SET2_Histone-Lys_MeTrsfase"/>
</dbReference>
<keyword evidence="12" id="KW-0804">Transcription</keyword>
<feature type="compositionally biased region" description="Basic and acidic residues" evidence="16">
    <location>
        <begin position="720"/>
        <end position="760"/>
    </location>
</feature>
<feature type="domain" description="SET" evidence="17">
    <location>
        <begin position="209"/>
        <end position="326"/>
    </location>
</feature>
<dbReference type="CDD" id="cd19172">
    <property type="entry name" value="SET_SETD2"/>
    <property type="match status" value="1"/>
</dbReference>
<feature type="compositionally biased region" description="Low complexity" evidence="16">
    <location>
        <begin position="799"/>
        <end position="812"/>
    </location>
</feature>
<evidence type="ECO:0000256" key="16">
    <source>
        <dbReference type="SAM" id="MobiDB-lite"/>
    </source>
</evidence>
<dbReference type="FunFam" id="1.10.1740.100:FF:000002">
    <property type="entry name" value="Histone-lysine N-methyltransferase"/>
    <property type="match status" value="1"/>
</dbReference>
<organism evidence="20 21">
    <name type="scientific">Neocucurbitaria cava</name>
    <dbReference type="NCBI Taxonomy" id="798079"/>
    <lineage>
        <taxon>Eukaryota</taxon>
        <taxon>Fungi</taxon>
        <taxon>Dikarya</taxon>
        <taxon>Ascomycota</taxon>
        <taxon>Pezizomycotina</taxon>
        <taxon>Dothideomycetes</taxon>
        <taxon>Pleosporomycetidae</taxon>
        <taxon>Pleosporales</taxon>
        <taxon>Pleosporineae</taxon>
        <taxon>Cucurbitariaceae</taxon>
        <taxon>Neocucurbitaria</taxon>
    </lineage>
</organism>
<evidence type="ECO:0000256" key="2">
    <source>
        <dbReference type="ARBA" id="ARBA00004123"/>
    </source>
</evidence>
<evidence type="ECO:0000256" key="13">
    <source>
        <dbReference type="ARBA" id="ARBA00023242"/>
    </source>
</evidence>
<sequence>MSDSESEKKSAQLEPELRDMKLEEGATPRGNCDGGTQVKVEDADSLGRTPTSLAIPPRLKTRSKSQSPIVKQDSGAPSPGSSAQEEETVGGGITLKMEPGKAPKLSRTASQKVVSRPPPLYSHLPDATEEAKESFVVLSECTYANKHIGTTDSALECDCGEEWDPVAKVNHACGEDSDCINRATKMECVGDCSCGRKCQNQRFQRKQYADVTVIKTEKKGYGLRANKDMVPGDFIFEYIGEVIDERTFRRRMIQYDEDGIKHFYFMSLTKGEFVDATKKGNLGRFCNHSCNPNCFVDKWVVGDKLRMGIFAERKIKLGEELVFNYNVDRYGADPQPCYCGEPNCTGFIGGKTQSDNATKLSHATIEALGIDDGDGWDTAVAKKPRKKKASEEDEEYVNDLKPRELEEEGVAKVMAALRQCTEKWIAVKLLSRIQQSDNERVGHRIIRMHGYETLKKTLTTWIDDFNVVLQVLDILHKLPRITRNKIQDSKIEEAIESLKSCGDERVEESAAELLAAWSKLEIAYRIPRMKRDPNASTPVHNVNHFERRERGRERSRSRSKSPSVVAPKGPSASNVPSGPRGLNAPRGPAGFFNPPTSNHSASTIQPAAPSQPANQPPPPPPKAKTDTQLLQDIISSITSNVTPAGPSAATTPQPAIDEHKEKKAKSEKWRNLPQEKQEKVYEATLSPHVMAVASHYRKKFDKDDLKKLSKEVAKKLVRGDYKSGRVKDPTAKLSSRHEKTVKNYVKEFLDKALRKKEERSKHKTQTGVKSETKPGTPDTPKGSVKAEDWDDDMLDLKQDVAASHDASPADSASELKRKREEDAGLDSPKRLRTDTDELPSAPPPPPPPPPPAGDMPLDAGEPSLTPLEDSFTMSFPEVEEGTSVSSKATINANGHMSPMQLATPPTTTNGSAASANERSTR</sequence>
<evidence type="ECO:0000256" key="3">
    <source>
        <dbReference type="ARBA" id="ARBA00004286"/>
    </source>
</evidence>
<dbReference type="AlphaFoldDB" id="A0A9W9CM07"/>
<feature type="compositionally biased region" description="Basic and acidic residues" evidence="16">
    <location>
        <begin position="543"/>
        <end position="556"/>
    </location>
</feature>
<dbReference type="InterPro" id="IPR013257">
    <property type="entry name" value="SRI"/>
</dbReference>
<accession>A0A9W9CM07</accession>
<dbReference type="FunFam" id="2.170.270.10:FF:000033">
    <property type="entry name" value="Histone-lysine N-methyltransferase"/>
    <property type="match status" value="1"/>
</dbReference>
<dbReference type="Gene3D" id="2.170.270.10">
    <property type="entry name" value="SET domain"/>
    <property type="match status" value="1"/>
</dbReference>
<dbReference type="PROSITE" id="PS51568">
    <property type="entry name" value="SAM_MT43_SET2_1"/>
    <property type="match status" value="1"/>
</dbReference>
<feature type="region of interest" description="Disordered" evidence="16">
    <location>
        <begin position="720"/>
        <end position="921"/>
    </location>
</feature>
<feature type="compositionally biased region" description="Basic and acidic residues" evidence="16">
    <location>
        <begin position="656"/>
        <end position="669"/>
    </location>
</feature>
<evidence type="ECO:0000256" key="4">
    <source>
        <dbReference type="ARBA" id="ARBA00012178"/>
    </source>
</evidence>
<name>A0A9W9CM07_9PLEO</name>
<keyword evidence="10" id="KW-0949">S-adenosyl-L-methionine</keyword>
<comment type="catalytic activity">
    <reaction evidence="15">
        <text>L-lysyl(36)-[histone H3] + 3 S-adenosyl-L-methionine = N(6),N(6),N(6)-trimethyl-L-lysyl(36)-[histone H3] + 3 S-adenosyl-L-homocysteine + 3 H(+)</text>
        <dbReference type="Rhea" id="RHEA:60324"/>
        <dbReference type="Rhea" id="RHEA-COMP:9785"/>
        <dbReference type="Rhea" id="RHEA-COMP:15536"/>
        <dbReference type="ChEBI" id="CHEBI:15378"/>
        <dbReference type="ChEBI" id="CHEBI:29969"/>
        <dbReference type="ChEBI" id="CHEBI:57856"/>
        <dbReference type="ChEBI" id="CHEBI:59789"/>
        <dbReference type="ChEBI" id="CHEBI:61961"/>
        <dbReference type="EC" id="2.1.1.359"/>
    </reaction>
</comment>
<feature type="compositionally biased region" description="Polar residues" evidence="16">
    <location>
        <begin position="882"/>
        <end position="894"/>
    </location>
</feature>
<evidence type="ECO:0000256" key="11">
    <source>
        <dbReference type="ARBA" id="ARBA00023015"/>
    </source>
</evidence>
<keyword evidence="8 20" id="KW-0489">Methyltransferase</keyword>
<dbReference type="Pfam" id="PF08236">
    <property type="entry name" value="SRI"/>
    <property type="match status" value="1"/>
</dbReference>
<protein>
    <recommendedName>
        <fullName evidence="5">Histone-lysine N-methyltransferase, H3 lysine-36 specific</fullName>
        <ecNumber evidence="4">2.1.1.359</ecNumber>
    </recommendedName>
    <alternativeName>
        <fullName evidence="14">SET domain-containing protein 2</fullName>
    </alternativeName>
</protein>
<evidence type="ECO:0000259" key="18">
    <source>
        <dbReference type="PROSITE" id="PS50868"/>
    </source>
</evidence>
<evidence type="ECO:0000256" key="12">
    <source>
        <dbReference type="ARBA" id="ARBA00023163"/>
    </source>
</evidence>
<evidence type="ECO:0000256" key="1">
    <source>
        <dbReference type="ARBA" id="ARBA00003901"/>
    </source>
</evidence>
<keyword evidence="9 20" id="KW-0808">Transferase</keyword>
<keyword evidence="7" id="KW-0678">Repressor</keyword>
<reference evidence="20" key="1">
    <citation type="submission" date="2022-10" db="EMBL/GenBank/DDBJ databases">
        <title>Tapping the CABI collections for fungal endophytes: first genome assemblies for Collariella, Neodidymelliopsis, Ascochyta clinopodiicola, Didymella pomorum, Didymosphaeria variabile, Neocosmospora piperis and Neocucurbitaria cava.</title>
        <authorList>
            <person name="Hill R."/>
        </authorList>
    </citation>
    <scope>NUCLEOTIDE SEQUENCE</scope>
    <source>
        <strain evidence="20">IMI 356814</strain>
    </source>
</reference>
<dbReference type="InterPro" id="IPR003616">
    <property type="entry name" value="Post-SET_dom"/>
</dbReference>
<dbReference type="SMART" id="SM00570">
    <property type="entry name" value="AWS"/>
    <property type="match status" value="1"/>
</dbReference>
<feature type="compositionally biased region" description="Polar residues" evidence="16">
    <location>
        <begin position="594"/>
        <end position="604"/>
    </location>
</feature>
<dbReference type="InterPro" id="IPR038190">
    <property type="entry name" value="SRI_sf"/>
</dbReference>
<proteinExistence type="predicted"/>
<dbReference type="EMBL" id="JAPEUY010000009">
    <property type="protein sequence ID" value="KAJ4369596.1"/>
    <property type="molecule type" value="Genomic_DNA"/>
</dbReference>
<feature type="compositionally biased region" description="Polar residues" evidence="16">
    <location>
        <begin position="903"/>
        <end position="921"/>
    </location>
</feature>
<dbReference type="Pfam" id="PF17907">
    <property type="entry name" value="AWS"/>
    <property type="match status" value="1"/>
</dbReference>
<dbReference type="GO" id="GO:0140955">
    <property type="term" value="F:histone H3K36 trimethyltransferase activity"/>
    <property type="evidence" value="ECO:0007669"/>
    <property type="project" value="UniProtKB-EC"/>
</dbReference>
<feature type="compositionally biased region" description="Polar residues" evidence="16">
    <location>
        <begin position="638"/>
        <end position="653"/>
    </location>
</feature>
<dbReference type="PANTHER" id="PTHR22884">
    <property type="entry name" value="SET DOMAIN PROTEINS"/>
    <property type="match status" value="1"/>
</dbReference>
<evidence type="ECO:0000313" key="21">
    <source>
        <dbReference type="Proteomes" id="UP001140560"/>
    </source>
</evidence>
<dbReference type="SMART" id="SM00317">
    <property type="entry name" value="SET"/>
    <property type="match status" value="1"/>
</dbReference>
<dbReference type="InterPro" id="IPR046341">
    <property type="entry name" value="SET_dom_sf"/>
</dbReference>
<evidence type="ECO:0000256" key="15">
    <source>
        <dbReference type="ARBA" id="ARBA00047545"/>
    </source>
</evidence>
<evidence type="ECO:0000256" key="5">
    <source>
        <dbReference type="ARBA" id="ARBA00018028"/>
    </source>
</evidence>
<feature type="domain" description="AWS" evidence="19">
    <location>
        <begin position="152"/>
        <end position="207"/>
    </location>
</feature>
<evidence type="ECO:0000259" key="19">
    <source>
        <dbReference type="PROSITE" id="PS51215"/>
    </source>
</evidence>
<evidence type="ECO:0000313" key="20">
    <source>
        <dbReference type="EMBL" id="KAJ4369596.1"/>
    </source>
</evidence>
<evidence type="ECO:0000256" key="10">
    <source>
        <dbReference type="ARBA" id="ARBA00022691"/>
    </source>
</evidence>
<dbReference type="InterPro" id="IPR025788">
    <property type="entry name" value="Set2_fungi"/>
</dbReference>
<dbReference type="PROSITE" id="PS50280">
    <property type="entry name" value="SET"/>
    <property type="match status" value="1"/>
</dbReference>
<evidence type="ECO:0000259" key="17">
    <source>
        <dbReference type="PROSITE" id="PS50280"/>
    </source>
</evidence>
<keyword evidence="21" id="KW-1185">Reference proteome</keyword>
<evidence type="ECO:0000256" key="7">
    <source>
        <dbReference type="ARBA" id="ARBA00022491"/>
    </source>
</evidence>
<dbReference type="PROSITE" id="PS50868">
    <property type="entry name" value="POST_SET"/>
    <property type="match status" value="1"/>
</dbReference>
<dbReference type="SUPFAM" id="SSF47676">
    <property type="entry name" value="Conserved domain common to transcription factors TFIIS, elongin A, CRSP70"/>
    <property type="match status" value="1"/>
</dbReference>
<feature type="compositionally biased region" description="Pro residues" evidence="16">
    <location>
        <begin position="840"/>
        <end position="853"/>
    </location>
</feature>
<comment type="function">
    <text evidence="1">Histone methyltransferase that trimethylates histone H3 'Lys-36' forming H3K36me3. Involved in transcription elongation as well as in transcription repression.</text>
</comment>
<feature type="region of interest" description="Disordered" evidence="16">
    <location>
        <begin position="531"/>
        <end position="626"/>
    </location>
</feature>
<dbReference type="OrthoDB" id="422362at2759"/>
<feature type="compositionally biased region" description="Basic and acidic residues" evidence="16">
    <location>
        <begin position="813"/>
        <end position="835"/>
    </location>
</feature>
<dbReference type="GO" id="GO:0005694">
    <property type="term" value="C:chromosome"/>
    <property type="evidence" value="ECO:0007669"/>
    <property type="project" value="UniProtKB-SubCell"/>
</dbReference>
<evidence type="ECO:0000256" key="14">
    <source>
        <dbReference type="ARBA" id="ARBA00030091"/>
    </source>
</evidence>
<feature type="region of interest" description="Disordered" evidence="16">
    <location>
        <begin position="1"/>
        <end position="118"/>
    </location>
</feature>
<gene>
    <name evidence="20" type="primary">SET2</name>
    <name evidence="20" type="ORF">N0V83_005358</name>
</gene>
<feature type="region of interest" description="Disordered" evidence="16">
    <location>
        <begin position="638"/>
        <end position="669"/>
    </location>
</feature>
<comment type="caution">
    <text evidence="20">The sequence shown here is derived from an EMBL/GenBank/DDBJ whole genome shotgun (WGS) entry which is preliminary data.</text>
</comment>
<dbReference type="SMART" id="SM00508">
    <property type="entry name" value="PostSET"/>
    <property type="match status" value="1"/>
</dbReference>
<dbReference type="InterPro" id="IPR001214">
    <property type="entry name" value="SET_dom"/>
</dbReference>
<dbReference type="GO" id="GO:0005634">
    <property type="term" value="C:nucleus"/>
    <property type="evidence" value="ECO:0007669"/>
    <property type="project" value="UniProtKB-SubCell"/>
</dbReference>
<dbReference type="SUPFAM" id="SSF82199">
    <property type="entry name" value="SET domain"/>
    <property type="match status" value="1"/>
</dbReference>
<feature type="domain" description="Post-SET" evidence="18">
    <location>
        <begin position="333"/>
        <end position="349"/>
    </location>
</feature>
<dbReference type="InterPro" id="IPR044437">
    <property type="entry name" value="SETD2/Set2_SET"/>
</dbReference>
<evidence type="ECO:0000256" key="9">
    <source>
        <dbReference type="ARBA" id="ARBA00022679"/>
    </source>
</evidence>
<dbReference type="Pfam" id="PF00856">
    <property type="entry name" value="SET"/>
    <property type="match status" value="1"/>
</dbReference>
<comment type="subcellular location">
    <subcellularLocation>
        <location evidence="3">Chromosome</location>
    </subcellularLocation>
    <subcellularLocation>
        <location evidence="2">Nucleus</location>
    </subcellularLocation>
</comment>
<keyword evidence="13" id="KW-0539">Nucleus</keyword>
<dbReference type="GO" id="GO:0006355">
    <property type="term" value="P:regulation of DNA-templated transcription"/>
    <property type="evidence" value="ECO:0007669"/>
    <property type="project" value="InterPro"/>
</dbReference>
<keyword evidence="6" id="KW-0158">Chromosome</keyword>
<evidence type="ECO:0000256" key="6">
    <source>
        <dbReference type="ARBA" id="ARBA00022454"/>
    </source>
</evidence>
<dbReference type="InterPro" id="IPR006560">
    <property type="entry name" value="AWS_dom"/>
</dbReference>
<feature type="compositionally biased region" description="Basic and acidic residues" evidence="16">
    <location>
        <begin position="1"/>
        <end position="26"/>
    </location>
</feature>
<dbReference type="Pfam" id="PF08711">
    <property type="entry name" value="Med26"/>
    <property type="match status" value="1"/>
</dbReference>
<evidence type="ECO:0000256" key="8">
    <source>
        <dbReference type="ARBA" id="ARBA00022603"/>
    </source>
</evidence>
<dbReference type="EC" id="2.1.1.359" evidence="4"/>
<dbReference type="Gene3D" id="1.10.1740.100">
    <property type="entry name" value="Set2, Rpb1 interacting domain"/>
    <property type="match status" value="1"/>
</dbReference>
<dbReference type="GO" id="GO:0032259">
    <property type="term" value="P:methylation"/>
    <property type="evidence" value="ECO:0007669"/>
    <property type="project" value="UniProtKB-KW"/>
</dbReference>